<comment type="cofactor">
    <cofactor evidence="4">
        <name>Mg(2+)</name>
        <dbReference type="ChEBI" id="CHEBI:18420"/>
    </cofactor>
</comment>
<dbReference type="PRINTS" id="PR00377">
    <property type="entry name" value="IMPHPHTASES"/>
</dbReference>
<dbReference type="GO" id="GO:0008934">
    <property type="term" value="F:inositol monophosphate 1-phosphatase activity"/>
    <property type="evidence" value="ECO:0007669"/>
    <property type="project" value="TreeGrafter"/>
</dbReference>
<evidence type="ECO:0000313" key="6">
    <source>
        <dbReference type="Proteomes" id="UP000777784"/>
    </source>
</evidence>
<dbReference type="InterPro" id="IPR000760">
    <property type="entry name" value="Inositol_monophosphatase-like"/>
</dbReference>
<name>A0A948RZH2_UNCEI</name>
<sequence>MSQDLEQALKLAERAARTGGQLALYHFRKGIDARRKPDGSPVTDADISAEKAIRNVLEEGMPGVPVLGEEMGGGSPDQAATGSRWIVDPIDGTRNFIKGIPIFATLVALERDGECVVGASYAPAMGDMTSAARGLGCRCNDRPVRVSDVDSLQQAFFLFGGINGLLQPESEKRFLALMNKTDRQRSFGDYYGHQLVALGRAEMMLETGIHPWDIAPFKIIIEEAGGRFTDLSGQPSIYNGSALATNGRLHDEVLSIWNGSPAPSGG</sequence>
<protein>
    <submittedName>
        <fullName evidence="5">Histidinol phosphate phosphatase</fullName>
    </submittedName>
</protein>
<dbReference type="EMBL" id="JAHJDP010000042">
    <property type="protein sequence ID" value="MBU2691084.1"/>
    <property type="molecule type" value="Genomic_DNA"/>
</dbReference>
<dbReference type="GO" id="GO:0046872">
    <property type="term" value="F:metal ion binding"/>
    <property type="evidence" value="ECO:0007669"/>
    <property type="project" value="UniProtKB-KW"/>
</dbReference>
<proteinExistence type="predicted"/>
<evidence type="ECO:0000313" key="5">
    <source>
        <dbReference type="EMBL" id="MBU2691084.1"/>
    </source>
</evidence>
<gene>
    <name evidence="5" type="ORF">KJ970_09150</name>
</gene>
<evidence type="ECO:0000256" key="2">
    <source>
        <dbReference type="ARBA" id="ARBA00022801"/>
    </source>
</evidence>
<evidence type="ECO:0000256" key="3">
    <source>
        <dbReference type="ARBA" id="ARBA00022842"/>
    </source>
</evidence>
<dbReference type="InterPro" id="IPR020583">
    <property type="entry name" value="Inositol_monoP_metal-BS"/>
</dbReference>
<dbReference type="Gene3D" id="3.30.540.10">
    <property type="entry name" value="Fructose-1,6-Bisphosphatase, subunit A, domain 1"/>
    <property type="match status" value="1"/>
</dbReference>
<dbReference type="AlphaFoldDB" id="A0A948RZH2"/>
<dbReference type="PROSITE" id="PS00629">
    <property type="entry name" value="IMP_1"/>
    <property type="match status" value="1"/>
</dbReference>
<dbReference type="PANTHER" id="PTHR20854">
    <property type="entry name" value="INOSITOL MONOPHOSPHATASE"/>
    <property type="match status" value="1"/>
</dbReference>
<dbReference type="Pfam" id="PF00459">
    <property type="entry name" value="Inositol_P"/>
    <property type="match status" value="1"/>
</dbReference>
<dbReference type="PANTHER" id="PTHR20854:SF4">
    <property type="entry name" value="INOSITOL-1-MONOPHOSPHATASE-RELATED"/>
    <property type="match status" value="1"/>
</dbReference>
<organism evidence="5 6">
    <name type="scientific">Eiseniibacteriota bacterium</name>
    <dbReference type="NCBI Taxonomy" id="2212470"/>
    <lineage>
        <taxon>Bacteria</taxon>
        <taxon>Candidatus Eiseniibacteriota</taxon>
    </lineage>
</organism>
<comment type="caution">
    <text evidence="5">The sequence shown here is derived from an EMBL/GenBank/DDBJ whole genome shotgun (WGS) entry which is preliminary data.</text>
</comment>
<evidence type="ECO:0000256" key="4">
    <source>
        <dbReference type="PIRSR" id="PIRSR600760-2"/>
    </source>
</evidence>
<reference evidence="5" key="1">
    <citation type="submission" date="2021-05" db="EMBL/GenBank/DDBJ databases">
        <title>Energy efficiency and biological interactions define the core microbiome of deep oligotrophic groundwater.</title>
        <authorList>
            <person name="Mehrshad M."/>
            <person name="Lopez-Fernandez M."/>
            <person name="Bell E."/>
            <person name="Bernier-Latmani R."/>
            <person name="Bertilsson S."/>
            <person name="Dopson M."/>
        </authorList>
    </citation>
    <scope>NUCLEOTIDE SEQUENCE</scope>
    <source>
        <strain evidence="5">Modern_marine.mb.64</strain>
    </source>
</reference>
<feature type="binding site" evidence="4">
    <location>
        <position position="213"/>
    </location>
    <ligand>
        <name>Mg(2+)</name>
        <dbReference type="ChEBI" id="CHEBI:18420"/>
        <label>1</label>
        <note>catalytic</note>
    </ligand>
</feature>
<feature type="binding site" evidence="4">
    <location>
        <position position="88"/>
    </location>
    <ligand>
        <name>Mg(2+)</name>
        <dbReference type="ChEBI" id="CHEBI:18420"/>
        <label>1</label>
        <note>catalytic</note>
    </ligand>
</feature>
<keyword evidence="2" id="KW-0378">Hydrolase</keyword>
<feature type="binding site" evidence="4">
    <location>
        <position position="69"/>
    </location>
    <ligand>
        <name>Mg(2+)</name>
        <dbReference type="ChEBI" id="CHEBI:18420"/>
        <label>1</label>
        <note>catalytic</note>
    </ligand>
</feature>
<evidence type="ECO:0000256" key="1">
    <source>
        <dbReference type="ARBA" id="ARBA00022723"/>
    </source>
</evidence>
<dbReference type="Gene3D" id="3.40.190.80">
    <property type="match status" value="1"/>
</dbReference>
<dbReference type="GO" id="GO:0007165">
    <property type="term" value="P:signal transduction"/>
    <property type="evidence" value="ECO:0007669"/>
    <property type="project" value="TreeGrafter"/>
</dbReference>
<keyword evidence="1 4" id="KW-0479">Metal-binding</keyword>
<keyword evidence="3 4" id="KW-0460">Magnesium</keyword>
<feature type="binding site" evidence="4">
    <location>
        <position position="90"/>
    </location>
    <ligand>
        <name>Mg(2+)</name>
        <dbReference type="ChEBI" id="CHEBI:18420"/>
        <label>2</label>
    </ligand>
</feature>
<accession>A0A948RZH2</accession>
<dbReference type="Proteomes" id="UP000777784">
    <property type="component" value="Unassembled WGS sequence"/>
</dbReference>
<dbReference type="GO" id="GO:0006020">
    <property type="term" value="P:inositol metabolic process"/>
    <property type="evidence" value="ECO:0007669"/>
    <property type="project" value="TreeGrafter"/>
</dbReference>
<dbReference type="SUPFAM" id="SSF56655">
    <property type="entry name" value="Carbohydrate phosphatase"/>
    <property type="match status" value="1"/>
</dbReference>
<feature type="binding site" evidence="4">
    <location>
        <position position="91"/>
    </location>
    <ligand>
        <name>Mg(2+)</name>
        <dbReference type="ChEBI" id="CHEBI:18420"/>
        <label>1</label>
        <note>catalytic</note>
    </ligand>
</feature>